<protein>
    <submittedName>
        <fullName evidence="1">Uncharacterized protein</fullName>
    </submittedName>
</protein>
<reference evidence="1 2" key="1">
    <citation type="submission" date="2006-02" db="EMBL/GenBank/DDBJ databases">
        <authorList>
            <person name="Amann R."/>
            <person name="Ferriera S."/>
            <person name="Johnson J."/>
            <person name="Kravitz S."/>
            <person name="Halpern A."/>
            <person name="Remington K."/>
            <person name="Beeson K."/>
            <person name="Tran B."/>
            <person name="Rogers Y.-H."/>
            <person name="Friedman R."/>
            <person name="Venter J.C."/>
        </authorList>
    </citation>
    <scope>NUCLEOTIDE SEQUENCE [LARGE SCALE GENOMIC DNA]</scope>
    <source>
        <strain evidence="1 2">DSM 3645</strain>
    </source>
</reference>
<organism evidence="1 2">
    <name type="scientific">Blastopirellula marina DSM 3645</name>
    <dbReference type="NCBI Taxonomy" id="314230"/>
    <lineage>
        <taxon>Bacteria</taxon>
        <taxon>Pseudomonadati</taxon>
        <taxon>Planctomycetota</taxon>
        <taxon>Planctomycetia</taxon>
        <taxon>Pirellulales</taxon>
        <taxon>Pirellulaceae</taxon>
        <taxon>Blastopirellula</taxon>
    </lineage>
</organism>
<evidence type="ECO:0000313" key="1">
    <source>
        <dbReference type="EMBL" id="EAQ79620.1"/>
    </source>
</evidence>
<proteinExistence type="predicted"/>
<dbReference type="EMBL" id="AANZ01000014">
    <property type="protein sequence ID" value="EAQ79620.1"/>
    <property type="molecule type" value="Genomic_DNA"/>
</dbReference>
<accession>A3ZV55</accession>
<sequence length="44" mass="4958">MLQLVFLKFVAAFAFHDEVAGVWGPKEGGRLLNSNRRLDLESKP</sequence>
<comment type="caution">
    <text evidence="1">The sequence shown here is derived from an EMBL/GenBank/DDBJ whole genome shotgun (WGS) entry which is preliminary data.</text>
</comment>
<dbReference type="AlphaFoldDB" id="A3ZV55"/>
<evidence type="ECO:0000313" key="2">
    <source>
        <dbReference type="Proteomes" id="UP000004358"/>
    </source>
</evidence>
<dbReference type="HOGENOM" id="CLU_3213102_0_0_0"/>
<name>A3ZV55_9BACT</name>
<gene>
    <name evidence="1" type="ORF">DSM3645_04053</name>
</gene>
<dbReference type="Proteomes" id="UP000004358">
    <property type="component" value="Unassembled WGS sequence"/>
</dbReference>